<comment type="subcellular location">
    <subcellularLocation>
        <location evidence="1">Cell membrane</location>
        <topology evidence="1">Multi-pass membrane protein</topology>
    </subcellularLocation>
</comment>
<feature type="transmembrane region" description="Helical" evidence="6">
    <location>
        <begin position="119"/>
        <end position="141"/>
    </location>
</feature>
<feature type="transmembrane region" description="Helical" evidence="6">
    <location>
        <begin position="52"/>
        <end position="72"/>
    </location>
</feature>
<keyword evidence="9" id="KW-1185">Reference proteome</keyword>
<evidence type="ECO:0000256" key="6">
    <source>
        <dbReference type="SAM" id="Phobius"/>
    </source>
</evidence>
<keyword evidence="4 6" id="KW-1133">Transmembrane helix</keyword>
<reference evidence="9" key="1">
    <citation type="journal article" date="2019" name="Int. J. Syst. Evol. Microbiol.">
        <title>The Global Catalogue of Microorganisms (GCM) 10K type strain sequencing project: providing services to taxonomists for standard genome sequencing and annotation.</title>
        <authorList>
            <consortium name="The Broad Institute Genomics Platform"/>
            <consortium name="The Broad Institute Genome Sequencing Center for Infectious Disease"/>
            <person name="Wu L."/>
            <person name="Ma J."/>
        </authorList>
    </citation>
    <scope>NUCLEOTIDE SEQUENCE [LARGE SCALE GENOMIC DNA]</scope>
    <source>
        <strain evidence="9">CCUG 54822</strain>
    </source>
</reference>
<dbReference type="Proteomes" id="UP001597178">
    <property type="component" value="Unassembled WGS sequence"/>
</dbReference>
<dbReference type="PANTHER" id="PTHR40064:SF1">
    <property type="entry name" value="MEMBRANE PROTEIN"/>
    <property type="match status" value="1"/>
</dbReference>
<dbReference type="RefSeq" id="WP_382397395.1">
    <property type="nucleotide sequence ID" value="NZ_JBHTNH010000002.1"/>
</dbReference>
<comment type="caution">
    <text evidence="8">The sequence shown here is derived from an EMBL/GenBank/DDBJ whole genome shotgun (WGS) entry which is preliminary data.</text>
</comment>
<dbReference type="InterPro" id="IPR010343">
    <property type="entry name" value="ArAE_1"/>
</dbReference>
<dbReference type="Pfam" id="PF11728">
    <property type="entry name" value="ArAE_1_C"/>
    <property type="match status" value="1"/>
</dbReference>
<feature type="transmembrane region" description="Helical" evidence="6">
    <location>
        <begin position="78"/>
        <end position="107"/>
    </location>
</feature>
<accession>A0ABW3ZRE9</accession>
<dbReference type="InterPro" id="IPR052984">
    <property type="entry name" value="UPF0421"/>
</dbReference>
<keyword evidence="5 6" id="KW-0472">Membrane</keyword>
<sequence>MKIGSRTIKTALGTPISISIAQVLGLTNFISAGILTILCIQPSRKRSVLSAWHRFLACVVAALFSVLFFELIGYHPIVIGAMLICFIPVTVWLKVTPGIATSSVIILNLYSAQHLSLSFLTEQFVIIIIGIGTALLVNLYMPSLEHQLKQKQDELEYYFQIILNEIALYIRDKNENWNGKELGICEDILQDAMDLVLLDKENHLLRNRHPYHDYFKMRSKQLELLEKMLPLVSRLPNRDAISIKIADFFEKLGDAVHPGNTAVLYLDELEDLRQTFDQEPLPKTQEEFETRANLFRLLHEIEDYLLVKKRFKKSDISDKKRIKKDRNND</sequence>
<evidence type="ECO:0000256" key="2">
    <source>
        <dbReference type="ARBA" id="ARBA00022475"/>
    </source>
</evidence>
<gene>
    <name evidence="8" type="ORF">ACFQ4A_02970</name>
</gene>
<dbReference type="EMBL" id="JBHTNH010000002">
    <property type="protein sequence ID" value="MFD1360642.1"/>
    <property type="molecule type" value="Genomic_DNA"/>
</dbReference>
<dbReference type="PANTHER" id="PTHR40064">
    <property type="entry name" value="MEMBRANE PROTEIN-RELATED"/>
    <property type="match status" value="1"/>
</dbReference>
<keyword evidence="2" id="KW-1003">Cell membrane</keyword>
<evidence type="ECO:0000313" key="8">
    <source>
        <dbReference type="EMBL" id="MFD1360642.1"/>
    </source>
</evidence>
<evidence type="ECO:0000256" key="5">
    <source>
        <dbReference type="ARBA" id="ARBA00023136"/>
    </source>
</evidence>
<evidence type="ECO:0000313" key="9">
    <source>
        <dbReference type="Proteomes" id="UP001597178"/>
    </source>
</evidence>
<name>A0ABW3ZRE9_9BACI</name>
<dbReference type="Gene3D" id="1.20.120.940">
    <property type="entry name" value="Putative aromatic acid exporter, C-terminal domain"/>
    <property type="match status" value="1"/>
</dbReference>
<proteinExistence type="predicted"/>
<evidence type="ECO:0000259" key="7">
    <source>
        <dbReference type="Pfam" id="PF11728"/>
    </source>
</evidence>
<evidence type="ECO:0000256" key="1">
    <source>
        <dbReference type="ARBA" id="ARBA00004651"/>
    </source>
</evidence>
<dbReference type="Pfam" id="PF06081">
    <property type="entry name" value="ArAE_1"/>
    <property type="match status" value="1"/>
</dbReference>
<feature type="transmembrane region" description="Helical" evidence="6">
    <location>
        <begin position="20"/>
        <end position="40"/>
    </location>
</feature>
<keyword evidence="3 6" id="KW-0812">Transmembrane</keyword>
<evidence type="ECO:0000256" key="4">
    <source>
        <dbReference type="ARBA" id="ARBA00022989"/>
    </source>
</evidence>
<dbReference type="InterPro" id="IPR038323">
    <property type="entry name" value="ArAE_1_C_sf"/>
</dbReference>
<dbReference type="InterPro" id="IPR021062">
    <property type="entry name" value="ArAE_1_C"/>
</dbReference>
<protein>
    <submittedName>
        <fullName evidence="8">Aromatic acid exporter family protein</fullName>
    </submittedName>
</protein>
<feature type="domain" description="Putative aromatic acid exporter C-terminal" evidence="7">
    <location>
        <begin position="145"/>
        <end position="309"/>
    </location>
</feature>
<organism evidence="8 9">
    <name type="scientific">Lentibacillus salinarum</name>
    <dbReference type="NCBI Taxonomy" id="446820"/>
    <lineage>
        <taxon>Bacteria</taxon>
        <taxon>Bacillati</taxon>
        <taxon>Bacillota</taxon>
        <taxon>Bacilli</taxon>
        <taxon>Bacillales</taxon>
        <taxon>Bacillaceae</taxon>
        <taxon>Lentibacillus</taxon>
    </lineage>
</organism>
<evidence type="ECO:0000256" key="3">
    <source>
        <dbReference type="ARBA" id="ARBA00022692"/>
    </source>
</evidence>